<dbReference type="GO" id="GO:0016301">
    <property type="term" value="F:kinase activity"/>
    <property type="evidence" value="ECO:0007669"/>
    <property type="project" value="TreeGrafter"/>
</dbReference>
<evidence type="ECO:0000313" key="4">
    <source>
        <dbReference type="Proteomes" id="UP000038009"/>
    </source>
</evidence>
<keyword evidence="4" id="KW-1185">Reference proteome</keyword>
<name>A0A0N1PFJ4_LEPSE</name>
<sequence length="464" mass="51969">MANLAAVLILVTGLPAAGKSSFLKAVRCYARAQKDEAFPLFGGARRGRVTAILQLDDLLLRSLGPLQGEDVVAHAGLRQHSPNETSFSPACWKSATQQLLHLTEGALRTCLSEAAITDLAEARGAVLPLIFVEDNMHLRSMRERYYLLCRRIEDEASQLSTEGGLGEMQLMIAMLELRFTVPLSVCIARNALRPQSLPLCIDGRVEDRSTAVVSHYVPAPVIVAMHTIFDWCRDELSSITVEEEKAEHSVEMNTSSRRWWKWTPTTQPWGLLELATTAEPLEVRTKGEGDFLESRMATAEELVEEFFTATLQDAAMPACRAQWTRVLQRRERRKQAKASSAMARQQLSEARVQTHGHELDLQLRAVAHTFLTVQRPLTVGASTPSRSTTAAFGKEISHLKKGALQRFKEESRAFASYRRSPEPRETSREEDTQEDKVAELHEACLVSYQMALVSLWEKRMIPEC</sequence>
<evidence type="ECO:0000256" key="2">
    <source>
        <dbReference type="SAM" id="SignalP"/>
    </source>
</evidence>
<protein>
    <submittedName>
        <fullName evidence="3">Uncharacterized protein</fullName>
    </submittedName>
</protein>
<keyword evidence="2" id="KW-0732">Signal</keyword>
<dbReference type="PANTHER" id="PTHR20873:SF0">
    <property type="entry name" value="L-SERYL-TRNA(SEC) KINASE"/>
    <property type="match status" value="1"/>
</dbReference>
<reference evidence="3 4" key="1">
    <citation type="journal article" date="2015" name="PLoS Pathog.">
        <title>Leptomonas seymouri: Adaptations to the Dixenous Life Cycle Analyzed by Genome Sequencing, Transcriptome Profiling and Co-infection with Leishmania donovani.</title>
        <authorList>
            <person name="Kraeva N."/>
            <person name="Butenko A."/>
            <person name="Hlavacova J."/>
            <person name="Kostygov A."/>
            <person name="Myskova J."/>
            <person name="Grybchuk D."/>
            <person name="Lestinova T."/>
            <person name="Votypka J."/>
            <person name="Volf P."/>
            <person name="Opperdoes F."/>
            <person name="Flegontov P."/>
            <person name="Lukes J."/>
            <person name="Yurchenko V."/>
        </authorList>
    </citation>
    <scope>NUCLEOTIDE SEQUENCE [LARGE SCALE GENOMIC DNA]</scope>
    <source>
        <strain evidence="3 4">ATCC 30220</strain>
    </source>
</reference>
<dbReference type="InterPro" id="IPR052648">
    <property type="entry name" value="Ser-tRNA(Sec)_kinase"/>
</dbReference>
<dbReference type="PANTHER" id="PTHR20873">
    <property type="entry name" value="L-SERYL-TRNA(SEC) KINASE"/>
    <property type="match status" value="1"/>
</dbReference>
<proteinExistence type="predicted"/>
<organism evidence="3 4">
    <name type="scientific">Leptomonas seymouri</name>
    <dbReference type="NCBI Taxonomy" id="5684"/>
    <lineage>
        <taxon>Eukaryota</taxon>
        <taxon>Discoba</taxon>
        <taxon>Euglenozoa</taxon>
        <taxon>Kinetoplastea</taxon>
        <taxon>Metakinetoplastina</taxon>
        <taxon>Trypanosomatida</taxon>
        <taxon>Trypanosomatidae</taxon>
        <taxon>Leishmaniinae</taxon>
        <taxon>Leptomonas</taxon>
    </lineage>
</organism>
<comment type="caution">
    <text evidence="3">The sequence shown here is derived from an EMBL/GenBank/DDBJ whole genome shotgun (WGS) entry which is preliminary data.</text>
</comment>
<dbReference type="OrthoDB" id="9972657at2759"/>
<dbReference type="EMBL" id="LJSK01000004">
    <property type="protein sequence ID" value="KPI90591.1"/>
    <property type="molecule type" value="Genomic_DNA"/>
</dbReference>
<dbReference type="Proteomes" id="UP000038009">
    <property type="component" value="Unassembled WGS sequence"/>
</dbReference>
<feature type="compositionally biased region" description="Basic and acidic residues" evidence="1">
    <location>
        <begin position="419"/>
        <end position="435"/>
    </location>
</feature>
<dbReference type="OMA" id="FVEDNMH"/>
<dbReference type="VEuPathDB" id="TriTrypDB:Lsey_0004_0790"/>
<feature type="chain" id="PRO_5005879731" evidence="2">
    <location>
        <begin position="19"/>
        <end position="464"/>
    </location>
</feature>
<dbReference type="GO" id="GO:0000049">
    <property type="term" value="F:tRNA binding"/>
    <property type="evidence" value="ECO:0007669"/>
    <property type="project" value="TreeGrafter"/>
</dbReference>
<evidence type="ECO:0000313" key="3">
    <source>
        <dbReference type="EMBL" id="KPI90591.1"/>
    </source>
</evidence>
<evidence type="ECO:0000256" key="1">
    <source>
        <dbReference type="SAM" id="MobiDB-lite"/>
    </source>
</evidence>
<accession>A0A0N1PFJ4</accession>
<dbReference type="InterPro" id="IPR027417">
    <property type="entry name" value="P-loop_NTPase"/>
</dbReference>
<feature type="region of interest" description="Disordered" evidence="1">
    <location>
        <begin position="412"/>
        <end position="435"/>
    </location>
</feature>
<feature type="signal peptide" evidence="2">
    <location>
        <begin position="1"/>
        <end position="18"/>
    </location>
</feature>
<gene>
    <name evidence="3" type="ORF">ABL78_0351</name>
</gene>
<dbReference type="Gene3D" id="3.40.50.300">
    <property type="entry name" value="P-loop containing nucleotide triphosphate hydrolases"/>
    <property type="match status" value="1"/>
</dbReference>
<dbReference type="AlphaFoldDB" id="A0A0N1PFJ4"/>